<sequence length="193" mass="22117">MKPTPGAEILTSGTHVLGEFNEAMLDRVLYGDLRDSWRSIAAEESTPPQLRLFLRLHQPPLPIITSGFEVRHRQMWLFARGRARVDEPTTRRGLRQLRIEPVHDVLERMVAESTRADSAWIIARFPWRWTADESGLSGEPIPRDERPTIHFTFEGTSWRMSCTVGTVPDLTSPVAITEAFIERWWEWALGEGA</sequence>
<dbReference type="AlphaFoldDB" id="A0A3M9MHW6"/>
<evidence type="ECO:0000313" key="2">
    <source>
        <dbReference type="Proteomes" id="UP000271678"/>
    </source>
</evidence>
<protein>
    <submittedName>
        <fullName evidence="1">Uncharacterized protein</fullName>
    </submittedName>
</protein>
<organism evidence="1 2">
    <name type="scientific">Flexivirga caeni</name>
    <dbReference type="NCBI Taxonomy" id="2294115"/>
    <lineage>
        <taxon>Bacteria</taxon>
        <taxon>Bacillati</taxon>
        <taxon>Actinomycetota</taxon>
        <taxon>Actinomycetes</taxon>
        <taxon>Micrococcales</taxon>
        <taxon>Dermacoccaceae</taxon>
        <taxon>Flexivirga</taxon>
    </lineage>
</organism>
<dbReference type="Proteomes" id="UP000271678">
    <property type="component" value="Unassembled WGS sequence"/>
</dbReference>
<accession>A0A3M9MHW6</accession>
<name>A0A3M9MHW6_9MICO</name>
<proteinExistence type="predicted"/>
<comment type="caution">
    <text evidence="1">The sequence shown here is derived from an EMBL/GenBank/DDBJ whole genome shotgun (WGS) entry which is preliminary data.</text>
</comment>
<evidence type="ECO:0000313" key="1">
    <source>
        <dbReference type="EMBL" id="RNI25131.1"/>
    </source>
</evidence>
<dbReference type="EMBL" id="RJJQ01000001">
    <property type="protein sequence ID" value="RNI25131.1"/>
    <property type="molecule type" value="Genomic_DNA"/>
</dbReference>
<reference evidence="1 2" key="1">
    <citation type="submission" date="2018-11" db="EMBL/GenBank/DDBJ databases">
        <title>Draft genome of Simplicispira Flexivirga sp. BO-16.</title>
        <authorList>
            <person name="Im W.T."/>
        </authorList>
    </citation>
    <scope>NUCLEOTIDE SEQUENCE [LARGE SCALE GENOMIC DNA]</scope>
    <source>
        <strain evidence="1 2">BO-16</strain>
    </source>
</reference>
<keyword evidence="2" id="KW-1185">Reference proteome</keyword>
<gene>
    <name evidence="1" type="ORF">EFY87_00295</name>
</gene>